<proteinExistence type="predicted"/>
<dbReference type="AlphaFoldDB" id="A0A4Z0MTM9"/>
<dbReference type="PROSITE" id="PS51729">
    <property type="entry name" value="GNAT_YJDJ"/>
    <property type="match status" value="1"/>
</dbReference>
<protein>
    <submittedName>
        <fullName evidence="3">N-acetyltransferase</fullName>
    </submittedName>
</protein>
<accession>A0A4Z0MTM9</accession>
<organism evidence="3 4">
    <name type="scientific">Hymenobacter wooponensis</name>
    <dbReference type="NCBI Taxonomy" id="1525360"/>
    <lineage>
        <taxon>Bacteria</taxon>
        <taxon>Pseudomonadati</taxon>
        <taxon>Bacteroidota</taxon>
        <taxon>Cytophagia</taxon>
        <taxon>Cytophagales</taxon>
        <taxon>Hymenobacteraceae</taxon>
        <taxon>Hymenobacter</taxon>
    </lineage>
</organism>
<evidence type="ECO:0000256" key="1">
    <source>
        <dbReference type="SAM" id="Phobius"/>
    </source>
</evidence>
<evidence type="ECO:0000313" key="4">
    <source>
        <dbReference type="Proteomes" id="UP000298284"/>
    </source>
</evidence>
<feature type="domain" description="N-acetyltransferase" evidence="2">
    <location>
        <begin position="118"/>
        <end position="203"/>
    </location>
</feature>
<dbReference type="InterPro" id="IPR031165">
    <property type="entry name" value="GNAT_YJDJ"/>
</dbReference>
<dbReference type="EMBL" id="SRKZ01000001">
    <property type="protein sequence ID" value="TGD82607.1"/>
    <property type="molecule type" value="Genomic_DNA"/>
</dbReference>
<evidence type="ECO:0000313" key="3">
    <source>
        <dbReference type="EMBL" id="TGD82607.1"/>
    </source>
</evidence>
<feature type="transmembrane region" description="Helical" evidence="1">
    <location>
        <begin position="25"/>
        <end position="46"/>
    </location>
</feature>
<dbReference type="PANTHER" id="PTHR31435">
    <property type="entry name" value="PROTEIN NATD1"/>
    <property type="match status" value="1"/>
</dbReference>
<evidence type="ECO:0000259" key="2">
    <source>
        <dbReference type="PROSITE" id="PS51729"/>
    </source>
</evidence>
<keyword evidence="1" id="KW-0472">Membrane</keyword>
<comment type="caution">
    <text evidence="3">The sequence shown here is derived from an EMBL/GenBank/DDBJ whole genome shotgun (WGS) entry which is preliminary data.</text>
</comment>
<dbReference type="Gene3D" id="3.40.630.30">
    <property type="match status" value="1"/>
</dbReference>
<keyword evidence="4" id="KW-1185">Reference proteome</keyword>
<dbReference type="OrthoDB" id="9793389at2"/>
<keyword evidence="1" id="KW-1133">Transmembrane helix</keyword>
<sequence>MTEVAVVWRFVAVAYRRRRSSTLPAVKVLLLLVVGAAPGISSRSMFRSGLVMFRSRLHNERKVRVVRWETGEKCRRRGRSEVLYVNCPEKGYHLCFVTPGRCQYFTLQTFTYMAAHVQHHPEDQEFTIDENGFGAELAYSQFDDTIDFTHTYVDEELRGKGLAETLAKAGLTYAREQGLKVRTSCEFMAGYVKQHHEYDDILA</sequence>
<dbReference type="PANTHER" id="PTHR31435:SF9">
    <property type="entry name" value="PROTEIN NATD1"/>
    <property type="match status" value="1"/>
</dbReference>
<dbReference type="SUPFAM" id="SSF55729">
    <property type="entry name" value="Acyl-CoA N-acyltransferases (Nat)"/>
    <property type="match status" value="1"/>
</dbReference>
<dbReference type="CDD" id="cd04301">
    <property type="entry name" value="NAT_SF"/>
    <property type="match status" value="1"/>
</dbReference>
<keyword evidence="3" id="KW-0808">Transferase</keyword>
<dbReference type="InterPro" id="IPR045057">
    <property type="entry name" value="Gcn5-rel_NAT"/>
</dbReference>
<dbReference type="Proteomes" id="UP000298284">
    <property type="component" value="Unassembled WGS sequence"/>
</dbReference>
<reference evidence="3 4" key="1">
    <citation type="submission" date="2019-04" db="EMBL/GenBank/DDBJ databases">
        <authorList>
            <person name="Feng G."/>
            <person name="Zhang J."/>
            <person name="Zhu H."/>
        </authorList>
    </citation>
    <scope>NUCLEOTIDE SEQUENCE [LARGE SCALE GENOMIC DNA]</scope>
    <source>
        <strain evidence="3 4">JCM 19491</strain>
    </source>
</reference>
<keyword evidence="1" id="KW-0812">Transmembrane</keyword>
<dbReference type="InterPro" id="IPR016181">
    <property type="entry name" value="Acyl_CoA_acyltransferase"/>
</dbReference>
<dbReference type="GO" id="GO:0016740">
    <property type="term" value="F:transferase activity"/>
    <property type="evidence" value="ECO:0007669"/>
    <property type="project" value="UniProtKB-KW"/>
</dbReference>
<name>A0A4Z0MTM9_9BACT</name>
<gene>
    <name evidence="3" type="ORF">EU557_02145</name>
</gene>
<dbReference type="Pfam" id="PF14542">
    <property type="entry name" value="Acetyltransf_CG"/>
    <property type="match status" value="1"/>
</dbReference>